<evidence type="ECO:0000313" key="5">
    <source>
        <dbReference type="EMBL" id="PIA48611.1"/>
    </source>
</evidence>
<dbReference type="InterPro" id="IPR006867">
    <property type="entry name" value="DUF632"/>
</dbReference>
<evidence type="ECO:0008006" key="7">
    <source>
        <dbReference type="Google" id="ProtNLM"/>
    </source>
</evidence>
<dbReference type="Proteomes" id="UP000230069">
    <property type="component" value="Unassembled WGS sequence"/>
</dbReference>
<evidence type="ECO:0000313" key="6">
    <source>
        <dbReference type="Proteomes" id="UP000230069"/>
    </source>
</evidence>
<gene>
    <name evidence="5" type="ORF">AQUCO_01400890v1</name>
</gene>
<feature type="domain" description="DUF630" evidence="4">
    <location>
        <begin position="1"/>
        <end position="59"/>
    </location>
</feature>
<protein>
    <recommendedName>
        <fullName evidence="7">DUF632 domain-containing protein</fullName>
    </recommendedName>
</protein>
<accession>A0A2G5DYP0</accession>
<feature type="region of interest" description="Disordered" evidence="2">
    <location>
        <begin position="59"/>
        <end position="88"/>
    </location>
</feature>
<evidence type="ECO:0000256" key="2">
    <source>
        <dbReference type="SAM" id="MobiDB-lite"/>
    </source>
</evidence>
<dbReference type="EMBL" id="KZ305031">
    <property type="protein sequence ID" value="PIA48612.1"/>
    <property type="molecule type" value="Genomic_DNA"/>
</dbReference>
<dbReference type="InterPro" id="IPR006868">
    <property type="entry name" value="DUF630"/>
</dbReference>
<feature type="compositionally biased region" description="Polar residues" evidence="2">
    <location>
        <begin position="141"/>
        <end position="164"/>
    </location>
</feature>
<dbReference type="EMBL" id="KZ305031">
    <property type="protein sequence ID" value="PIA48613.1"/>
    <property type="molecule type" value="Genomic_DNA"/>
</dbReference>
<evidence type="ECO:0000256" key="1">
    <source>
        <dbReference type="SAM" id="Coils"/>
    </source>
</evidence>
<reference evidence="5 6" key="1">
    <citation type="submission" date="2017-09" db="EMBL/GenBank/DDBJ databases">
        <title>WGS assembly of Aquilegia coerulea Goldsmith.</title>
        <authorList>
            <person name="Hodges S."/>
            <person name="Kramer E."/>
            <person name="Nordborg M."/>
            <person name="Tomkins J."/>
            <person name="Borevitz J."/>
            <person name="Derieg N."/>
            <person name="Yan J."/>
            <person name="Mihaltcheva S."/>
            <person name="Hayes R.D."/>
            <person name="Rokhsar D."/>
        </authorList>
    </citation>
    <scope>NUCLEOTIDE SEQUENCE [LARGE SCALE GENOMIC DNA]</scope>
    <source>
        <strain evidence="6">cv. Goldsmith</strain>
    </source>
</reference>
<evidence type="ECO:0000259" key="4">
    <source>
        <dbReference type="Pfam" id="PF04783"/>
    </source>
</evidence>
<dbReference type="Pfam" id="PF04782">
    <property type="entry name" value="DUF632"/>
    <property type="match status" value="1"/>
</dbReference>
<sequence>MGASSSRPEDDKALQLCRERKKFVKQALNGRCSLASAHFTYIQSLRNIGSALRKFAQPEVTSESSLYTSTTAASEPPPTTDKSLSHFSLSSTSLSQHVDATETLPFTPSPPNSARFHANYMKTGVSSSTTVEERPIHSIRTLRSSSSTPHYGTPQSTERPQTPQSEDDHLASENSPWDYFGLHPIDRQFSFQEVNGPSHGFENVDDISRLRQEEGIPELEDEKVSFIGEAESDSEDEFEEPTTDKLVQKFENRRMSDLNSSSTPSSVPSARDISSETKAFDGGKNNSLVTPFIIGSGATPTHEKETPDKEPDSPNNVAPKDLLSSIKEIEQLFLKASDCGKEVPRMLEANKMHFRPILPGKEGDAVASTYFKACFSCGEDPSHVPEEPSPTEIKYLTWHRTASSRSSSSRNFLGPTPKDDMEDISSNIFESFCMNSGSHASTLDRLYAWERKLYDEVKDSAIIRKDYDMKCRLLREQESRAESPERIGKTRAIVKDLYSRVRVAIHRIDSISKRIEEIRDKELQPQLEELIESLSRMWEKMFECHKLQFNIIKVAYSNGSTKISIQSESHRQATIHLEYELKSFSSSFTKWIIAQKSYVQSINGWLHKCVSLQQKSSRRKRRVPDNPLRNLGPPIYVTCGDWLDKLEALPSKEVTESIKALAIMTTHFLPRQEKKHGSMNLSFSSTWMATNQSEVAASTPREGALEDWNSGFDRFQTSLLNFLERLNSFASFSMNMYRELENAIEKAKEREREKHAAC</sequence>
<name>A0A2G5DYP0_AQUCA</name>
<feature type="compositionally biased region" description="Basic and acidic residues" evidence="2">
    <location>
        <begin position="301"/>
        <end position="312"/>
    </location>
</feature>
<dbReference type="Pfam" id="PF04783">
    <property type="entry name" value="DUF630"/>
    <property type="match status" value="1"/>
</dbReference>
<organism evidence="5 6">
    <name type="scientific">Aquilegia coerulea</name>
    <name type="common">Rocky mountain columbine</name>
    <dbReference type="NCBI Taxonomy" id="218851"/>
    <lineage>
        <taxon>Eukaryota</taxon>
        <taxon>Viridiplantae</taxon>
        <taxon>Streptophyta</taxon>
        <taxon>Embryophyta</taxon>
        <taxon>Tracheophyta</taxon>
        <taxon>Spermatophyta</taxon>
        <taxon>Magnoliopsida</taxon>
        <taxon>Ranunculales</taxon>
        <taxon>Ranunculaceae</taxon>
        <taxon>Thalictroideae</taxon>
        <taxon>Aquilegia</taxon>
    </lineage>
</organism>
<dbReference type="AlphaFoldDB" id="A0A2G5DYP0"/>
<dbReference type="FunCoup" id="A0A2G5DYP0">
    <property type="interactions" value="1889"/>
</dbReference>
<feature type="domain" description="DUF632" evidence="3">
    <location>
        <begin position="322"/>
        <end position="662"/>
    </location>
</feature>
<keyword evidence="1" id="KW-0175">Coiled coil</keyword>
<feature type="region of interest" description="Disordered" evidence="2">
    <location>
        <begin position="125"/>
        <end position="177"/>
    </location>
</feature>
<feature type="coiled-coil region" evidence="1">
    <location>
        <begin position="730"/>
        <end position="757"/>
    </location>
</feature>
<evidence type="ECO:0000259" key="3">
    <source>
        <dbReference type="Pfam" id="PF04782"/>
    </source>
</evidence>
<dbReference type="EMBL" id="KZ305031">
    <property type="protein sequence ID" value="PIA48611.1"/>
    <property type="molecule type" value="Genomic_DNA"/>
</dbReference>
<dbReference type="OrthoDB" id="694308at2759"/>
<keyword evidence="6" id="KW-1185">Reference proteome</keyword>
<dbReference type="PANTHER" id="PTHR21450">
    <property type="entry name" value="PROTEIN ALTERED PHOSPHATE STARVATION RESPONSE 1"/>
    <property type="match status" value="1"/>
</dbReference>
<feature type="region of interest" description="Disordered" evidence="2">
    <location>
        <begin position="251"/>
        <end position="319"/>
    </location>
</feature>
<dbReference type="PANTHER" id="PTHR21450:SF6">
    <property type="entry name" value="EXPRESSED PROTEIN"/>
    <property type="match status" value="1"/>
</dbReference>
<proteinExistence type="predicted"/>
<feature type="compositionally biased region" description="Low complexity" evidence="2">
    <location>
        <begin position="260"/>
        <end position="269"/>
    </location>
</feature>
<dbReference type="STRING" id="218851.A0A2G5DYP0"/>